<name>A0AAV4XBP9_CAEEX</name>
<evidence type="ECO:0000313" key="2">
    <source>
        <dbReference type="Proteomes" id="UP001054945"/>
    </source>
</evidence>
<keyword evidence="2" id="KW-1185">Reference proteome</keyword>
<accession>A0AAV4XBP9</accession>
<comment type="caution">
    <text evidence="1">The sequence shown here is derived from an EMBL/GenBank/DDBJ whole genome shotgun (WGS) entry which is preliminary data.</text>
</comment>
<organism evidence="1 2">
    <name type="scientific">Caerostris extrusa</name>
    <name type="common">Bark spider</name>
    <name type="synonym">Caerostris bankana</name>
    <dbReference type="NCBI Taxonomy" id="172846"/>
    <lineage>
        <taxon>Eukaryota</taxon>
        <taxon>Metazoa</taxon>
        <taxon>Ecdysozoa</taxon>
        <taxon>Arthropoda</taxon>
        <taxon>Chelicerata</taxon>
        <taxon>Arachnida</taxon>
        <taxon>Araneae</taxon>
        <taxon>Araneomorphae</taxon>
        <taxon>Entelegynae</taxon>
        <taxon>Araneoidea</taxon>
        <taxon>Araneidae</taxon>
        <taxon>Caerostris</taxon>
    </lineage>
</organism>
<dbReference type="AlphaFoldDB" id="A0AAV4XBP9"/>
<sequence length="155" mass="17774">MKSKAGFLTVGGDSILKTTRHTFQVGVCTLIGDDSRKVIDTEIMSVFCKSCFSYKGAEFGLVCAKWLIRHKPISKEKLRLFWSNESGGMLRIFQRSKTCIVSKINKILGMVILRHFILFQKKKKKNDRLDYALKNIGLCWSRSEKKGHKNKKAKK</sequence>
<protein>
    <recommendedName>
        <fullName evidence="3">LAGLIDADG homing endonuclease</fullName>
    </recommendedName>
</protein>
<reference evidence="1 2" key="1">
    <citation type="submission" date="2021-06" db="EMBL/GenBank/DDBJ databases">
        <title>Caerostris extrusa draft genome.</title>
        <authorList>
            <person name="Kono N."/>
            <person name="Arakawa K."/>
        </authorList>
    </citation>
    <scope>NUCLEOTIDE SEQUENCE [LARGE SCALE GENOMIC DNA]</scope>
</reference>
<dbReference type="Proteomes" id="UP001054945">
    <property type="component" value="Unassembled WGS sequence"/>
</dbReference>
<evidence type="ECO:0008006" key="3">
    <source>
        <dbReference type="Google" id="ProtNLM"/>
    </source>
</evidence>
<gene>
    <name evidence="1" type="ORF">CEXT_612731</name>
</gene>
<dbReference type="EMBL" id="BPLR01017561">
    <property type="protein sequence ID" value="GIY92602.1"/>
    <property type="molecule type" value="Genomic_DNA"/>
</dbReference>
<evidence type="ECO:0000313" key="1">
    <source>
        <dbReference type="EMBL" id="GIY92602.1"/>
    </source>
</evidence>
<proteinExistence type="predicted"/>